<feature type="binding site" evidence="4">
    <location>
        <position position="165"/>
    </location>
    <ligand>
        <name>Zn(2+)</name>
        <dbReference type="ChEBI" id="CHEBI:29105"/>
    </ligand>
</feature>
<proteinExistence type="predicted"/>
<evidence type="ECO:0000256" key="1">
    <source>
        <dbReference type="ARBA" id="ARBA00012928"/>
    </source>
</evidence>
<evidence type="ECO:0000313" key="7">
    <source>
        <dbReference type="Proteomes" id="UP000000503"/>
    </source>
</evidence>
<dbReference type="InterPro" id="IPR026590">
    <property type="entry name" value="Ssirtuin_cat_dom"/>
</dbReference>
<dbReference type="InterPro" id="IPR029035">
    <property type="entry name" value="DHS-like_NAD/FAD-binding_dom"/>
</dbReference>
<evidence type="ECO:0000256" key="3">
    <source>
        <dbReference type="ARBA" id="ARBA00023027"/>
    </source>
</evidence>
<keyword evidence="4" id="KW-0479">Metal-binding</keyword>
<feature type="domain" description="Deacetylase sirtuin-type" evidence="5">
    <location>
        <begin position="3"/>
        <end position="255"/>
    </location>
</feature>
<evidence type="ECO:0000313" key="6">
    <source>
        <dbReference type="EMBL" id="AEJ20049.1"/>
    </source>
</evidence>
<dbReference type="KEGG" id="scd:Spica_1917"/>
<evidence type="ECO:0000256" key="2">
    <source>
        <dbReference type="ARBA" id="ARBA00022679"/>
    </source>
</evidence>
<evidence type="ECO:0000256" key="4">
    <source>
        <dbReference type="PROSITE-ProRule" id="PRU00236"/>
    </source>
</evidence>
<dbReference type="InterPro" id="IPR050134">
    <property type="entry name" value="NAD-dep_sirtuin_deacylases"/>
</dbReference>
<dbReference type="SUPFAM" id="SSF52467">
    <property type="entry name" value="DHS-like NAD/FAD-binding domain"/>
    <property type="match status" value="1"/>
</dbReference>
<dbReference type="EC" id="2.3.1.286" evidence="1"/>
<dbReference type="Gene3D" id="3.40.50.1220">
    <property type="entry name" value="TPP-binding domain"/>
    <property type="match status" value="1"/>
</dbReference>
<keyword evidence="2" id="KW-0808">Transferase</keyword>
<dbReference type="STRING" id="744872.Spica_1917"/>
<dbReference type="InterPro" id="IPR026591">
    <property type="entry name" value="Sirtuin_cat_small_dom_sf"/>
</dbReference>
<reference evidence="7" key="1">
    <citation type="journal article" date="2013" name="Stand. Genomic Sci.">
        <title>Genome sequence of the thermophilic fresh-water bacterium Spirochaeta caldaria type strain (H1(T)), reclassification of Spirochaeta caldaria, Spirochaeta stenostrepta, and Spirochaeta zuelzerae in the genus Treponema as Treponema caldaria comb. nov., Treponema stenostrepta comb. nov., and Treponema zuelzerae comb. nov., and emendation of the genus Treponema.</title>
        <authorList>
            <person name="Abt B."/>
            <person name="Goker M."/>
            <person name="Scheuner C."/>
            <person name="Han C."/>
            <person name="Lu M."/>
            <person name="Misra M."/>
            <person name="Lapidus A."/>
            <person name="Nolan M."/>
            <person name="Lucas S."/>
            <person name="Hammon N."/>
            <person name="Deshpande S."/>
            <person name="Cheng J.F."/>
            <person name="Tapia R."/>
            <person name="Goodwin L.A."/>
            <person name="Pitluck S."/>
            <person name="Liolios K."/>
            <person name="Pagani I."/>
            <person name="Ivanova N."/>
            <person name="Mavromatis K."/>
            <person name="Mikhailova N."/>
            <person name="Huntemann M."/>
            <person name="Pati A."/>
            <person name="Chen A."/>
            <person name="Palaniappan K."/>
            <person name="Land M."/>
            <person name="Hauser L."/>
            <person name="Jeffries C.D."/>
            <person name="Rohde M."/>
            <person name="Spring S."/>
            <person name="Gronow S."/>
            <person name="Detter J.C."/>
            <person name="Bristow J."/>
            <person name="Eisen J.A."/>
            <person name="Markowitz V."/>
            <person name="Hugenholtz P."/>
            <person name="Kyrpides N.C."/>
            <person name="Woyke T."/>
            <person name="Klenk H.P."/>
        </authorList>
    </citation>
    <scope>NUCLEOTIDE SEQUENCE</scope>
    <source>
        <strain evidence="7">ATCC 51460 / DSM 7334 / H1</strain>
    </source>
</reference>
<dbReference type="Pfam" id="PF02146">
    <property type="entry name" value="SIR2"/>
    <property type="match status" value="1"/>
</dbReference>
<evidence type="ECO:0000259" key="5">
    <source>
        <dbReference type="PROSITE" id="PS50305"/>
    </source>
</evidence>
<keyword evidence="4" id="KW-0862">Zinc</keyword>
<dbReference type="GO" id="GO:0046872">
    <property type="term" value="F:metal ion binding"/>
    <property type="evidence" value="ECO:0007669"/>
    <property type="project" value="UniProtKB-KW"/>
</dbReference>
<protein>
    <recommendedName>
        <fullName evidence="1">protein acetyllysine N-acetyltransferase</fullName>
        <ecNumber evidence="1">2.3.1.286</ecNumber>
    </recommendedName>
</protein>
<dbReference type="GO" id="GO:0017136">
    <property type="term" value="F:histone deacetylase activity, NAD-dependent"/>
    <property type="evidence" value="ECO:0007669"/>
    <property type="project" value="TreeGrafter"/>
</dbReference>
<dbReference type="Proteomes" id="UP000000503">
    <property type="component" value="Chromosome"/>
</dbReference>
<feature type="binding site" evidence="4">
    <location>
        <position position="162"/>
    </location>
    <ligand>
        <name>Zn(2+)</name>
        <dbReference type="ChEBI" id="CHEBI:29105"/>
    </ligand>
</feature>
<dbReference type="RefSeq" id="WP_013969340.1">
    <property type="nucleotide sequence ID" value="NC_015732.1"/>
</dbReference>
<gene>
    <name evidence="6" type="ordered locus">Spica_1917</name>
</gene>
<feature type="binding site" evidence="4">
    <location>
        <position position="137"/>
    </location>
    <ligand>
        <name>Zn(2+)</name>
        <dbReference type="ChEBI" id="CHEBI:29105"/>
    </ligand>
</feature>
<dbReference type="NCBIfam" id="NF001753">
    <property type="entry name" value="PRK00481.1-3"/>
    <property type="match status" value="1"/>
</dbReference>
<sequence length="255" mass="28203">MGFTRNMDTITKAAAFIQQVYTDGGNILVLTGAGISTESGIPDFRSPGTGLWERMNPMEVLSLPVLEAHPQQFYKTGFRLLMEMRSAEPNQAHLILAKMEEEGYIQGIITQNIDNLHHKAGSKQVWEVHGNTRDANCIRCGRVFPIEELESCLAEGTIPPRCKKCGGIIRPSVVLFGDPMPRVYQEAMTAVKKAELLIIVGSSLSVYPVAYLPELAKQCIIINLTPTEFDVRAKLVIHEKASTALLGIYEMIKNS</sequence>
<dbReference type="GO" id="GO:0070403">
    <property type="term" value="F:NAD+ binding"/>
    <property type="evidence" value="ECO:0007669"/>
    <property type="project" value="InterPro"/>
</dbReference>
<dbReference type="HOGENOM" id="CLU_023643_3_0_12"/>
<keyword evidence="7" id="KW-1185">Reference proteome</keyword>
<accession>F8F430</accession>
<organism evidence="6 7">
    <name type="scientific">Gracilinema caldarium (strain ATCC 51460 / DSM 7334 / H1)</name>
    <name type="common">Treponema caldarium</name>
    <dbReference type="NCBI Taxonomy" id="744872"/>
    <lineage>
        <taxon>Bacteria</taxon>
        <taxon>Pseudomonadati</taxon>
        <taxon>Spirochaetota</taxon>
        <taxon>Spirochaetia</taxon>
        <taxon>Spirochaetales</taxon>
        <taxon>Breznakiellaceae</taxon>
        <taxon>Gracilinema</taxon>
    </lineage>
</organism>
<feature type="binding site" evidence="4">
    <location>
        <position position="140"/>
    </location>
    <ligand>
        <name>Zn(2+)</name>
        <dbReference type="ChEBI" id="CHEBI:29105"/>
    </ligand>
</feature>
<name>F8F430_GRAC1</name>
<dbReference type="PANTHER" id="PTHR11085:SF4">
    <property type="entry name" value="NAD-DEPENDENT PROTEIN DEACYLASE"/>
    <property type="match status" value="1"/>
</dbReference>
<dbReference type="InterPro" id="IPR003000">
    <property type="entry name" value="Sirtuin"/>
</dbReference>
<dbReference type="eggNOG" id="COG0846">
    <property type="taxonomic scope" value="Bacteria"/>
</dbReference>
<keyword evidence="3" id="KW-0520">NAD</keyword>
<dbReference type="PROSITE" id="PS50305">
    <property type="entry name" value="SIRTUIN"/>
    <property type="match status" value="1"/>
</dbReference>
<dbReference type="Gene3D" id="3.30.1600.10">
    <property type="entry name" value="SIR2/SIRT2 'Small Domain"/>
    <property type="match status" value="1"/>
</dbReference>
<dbReference type="AlphaFoldDB" id="F8F430"/>
<dbReference type="PANTHER" id="PTHR11085">
    <property type="entry name" value="NAD-DEPENDENT PROTEIN DEACYLASE SIRTUIN-5, MITOCHONDRIAL-RELATED"/>
    <property type="match status" value="1"/>
</dbReference>
<feature type="active site" description="Proton acceptor" evidence="4">
    <location>
        <position position="129"/>
    </location>
</feature>
<dbReference type="EMBL" id="CP002868">
    <property type="protein sequence ID" value="AEJ20049.1"/>
    <property type="molecule type" value="Genomic_DNA"/>
</dbReference>